<sequence>MRRMCLCVCRGCRTCASFPSDTGCWFSPSCSSTMESSPSLPMPVSLSRTSTAGTARRRPPTSLALCTTVLWCSLPPWAFLL</sequence>
<feature type="compositionally biased region" description="Low complexity" evidence="1">
    <location>
        <begin position="34"/>
        <end position="54"/>
    </location>
</feature>
<proteinExistence type="predicted"/>
<organism evidence="2">
    <name type="scientific">Anguilla anguilla</name>
    <name type="common">European freshwater eel</name>
    <name type="synonym">Muraena anguilla</name>
    <dbReference type="NCBI Taxonomy" id="7936"/>
    <lineage>
        <taxon>Eukaryota</taxon>
        <taxon>Metazoa</taxon>
        <taxon>Chordata</taxon>
        <taxon>Craniata</taxon>
        <taxon>Vertebrata</taxon>
        <taxon>Euteleostomi</taxon>
        <taxon>Actinopterygii</taxon>
        <taxon>Neopterygii</taxon>
        <taxon>Teleostei</taxon>
        <taxon>Anguilliformes</taxon>
        <taxon>Anguillidae</taxon>
        <taxon>Anguilla</taxon>
    </lineage>
</organism>
<reference evidence="2" key="1">
    <citation type="submission" date="2014-11" db="EMBL/GenBank/DDBJ databases">
        <authorList>
            <person name="Amaro Gonzalez C."/>
        </authorList>
    </citation>
    <scope>NUCLEOTIDE SEQUENCE</scope>
</reference>
<accession>A0A0E9QKV3</accession>
<evidence type="ECO:0000256" key="1">
    <source>
        <dbReference type="SAM" id="MobiDB-lite"/>
    </source>
</evidence>
<protein>
    <submittedName>
        <fullName evidence="2">Uncharacterized protein</fullName>
    </submittedName>
</protein>
<dbReference type="EMBL" id="GBXM01091435">
    <property type="protein sequence ID" value="JAH17142.1"/>
    <property type="molecule type" value="Transcribed_RNA"/>
</dbReference>
<reference evidence="2" key="2">
    <citation type="journal article" date="2015" name="Fish Shellfish Immunol.">
        <title>Early steps in the European eel (Anguilla anguilla)-Vibrio vulnificus interaction in the gills: Role of the RtxA13 toxin.</title>
        <authorList>
            <person name="Callol A."/>
            <person name="Pajuelo D."/>
            <person name="Ebbesson L."/>
            <person name="Teles M."/>
            <person name="MacKenzie S."/>
            <person name="Amaro C."/>
        </authorList>
    </citation>
    <scope>NUCLEOTIDE SEQUENCE</scope>
</reference>
<evidence type="ECO:0000313" key="2">
    <source>
        <dbReference type="EMBL" id="JAH17142.1"/>
    </source>
</evidence>
<feature type="region of interest" description="Disordered" evidence="1">
    <location>
        <begin position="34"/>
        <end position="58"/>
    </location>
</feature>
<dbReference type="AlphaFoldDB" id="A0A0E9QKV3"/>
<name>A0A0E9QKV3_ANGAN</name>